<dbReference type="RefSeq" id="WP_094303111.1">
    <property type="nucleotide sequence ID" value="NZ_NOWT01000007.1"/>
</dbReference>
<evidence type="ECO:0000256" key="8">
    <source>
        <dbReference type="ARBA" id="ARBA00056719"/>
    </source>
</evidence>
<comment type="function">
    <text evidence="8">Probably part of an ABC transporter complex. Probably responsible for the translocation of the substrate across the membrane.</text>
</comment>
<sequence length="285" mass="31081">MPSDLTVAERGAWRPMPAMRKAPRRPERTAWLRERAAALLLPLVVPAVLLALWQLSATHGWVSVQVLPPPALVAQTLFDLLWSGDISGNLWISLRRILSGFLIGGLAGMALGVAMGLSPRVEHYLSPLFRAVAQVPSLGWLPFLILLVGIGEPLKFLIIAKACFVPMALNSFEGIRNIPPSFLEVARVFRLSRRALVLTVVLPATLPPVFSGVRLALSHAWIALVIVEMLASTEGIGYLTAWGRTLFQVDVVMAGMAVIGVVGLTMDAGLKRIERRLRRWSPAQA</sequence>
<proteinExistence type="inferred from homology"/>
<dbReference type="InterPro" id="IPR000515">
    <property type="entry name" value="MetI-like"/>
</dbReference>
<evidence type="ECO:0000313" key="12">
    <source>
        <dbReference type="Proteomes" id="UP000215367"/>
    </source>
</evidence>
<comment type="caution">
    <text evidence="11">The sequence shown here is derived from an EMBL/GenBank/DDBJ whole genome shotgun (WGS) entry which is preliminary data.</text>
</comment>
<comment type="subcellular location">
    <subcellularLocation>
        <location evidence="1 9">Cell membrane</location>
        <topology evidence="1 9">Multi-pass membrane protein</topology>
    </subcellularLocation>
</comment>
<feature type="domain" description="ABC transmembrane type-1" evidence="10">
    <location>
        <begin position="90"/>
        <end position="270"/>
    </location>
</feature>
<evidence type="ECO:0000256" key="6">
    <source>
        <dbReference type="ARBA" id="ARBA00022989"/>
    </source>
</evidence>
<dbReference type="Gene3D" id="1.10.3720.10">
    <property type="entry name" value="MetI-like"/>
    <property type="match status" value="1"/>
</dbReference>
<evidence type="ECO:0000256" key="1">
    <source>
        <dbReference type="ARBA" id="ARBA00004651"/>
    </source>
</evidence>
<dbReference type="AlphaFoldDB" id="A0A235HGW7"/>
<dbReference type="PROSITE" id="PS50928">
    <property type="entry name" value="ABC_TM1"/>
    <property type="match status" value="1"/>
</dbReference>
<comment type="similarity">
    <text evidence="2 9">Belongs to the binding-protein-dependent transport system permease family.</text>
</comment>
<evidence type="ECO:0000256" key="4">
    <source>
        <dbReference type="ARBA" id="ARBA00022475"/>
    </source>
</evidence>
<feature type="transmembrane region" description="Helical" evidence="9">
    <location>
        <begin position="129"/>
        <end position="150"/>
    </location>
</feature>
<evidence type="ECO:0000256" key="5">
    <source>
        <dbReference type="ARBA" id="ARBA00022692"/>
    </source>
</evidence>
<dbReference type="CDD" id="cd06261">
    <property type="entry name" value="TM_PBP2"/>
    <property type="match status" value="1"/>
</dbReference>
<evidence type="ECO:0000313" key="11">
    <source>
        <dbReference type="EMBL" id="OYD84425.1"/>
    </source>
</evidence>
<dbReference type="EMBL" id="NOWT01000007">
    <property type="protein sequence ID" value="OYD84425.1"/>
    <property type="molecule type" value="Genomic_DNA"/>
</dbReference>
<gene>
    <name evidence="11" type="ORF">CHT98_10220</name>
</gene>
<feature type="transmembrane region" description="Helical" evidence="9">
    <location>
        <begin position="246"/>
        <end position="270"/>
    </location>
</feature>
<keyword evidence="6 9" id="KW-1133">Transmembrane helix</keyword>
<dbReference type="Pfam" id="PF00528">
    <property type="entry name" value="BPD_transp_1"/>
    <property type="match status" value="1"/>
</dbReference>
<evidence type="ECO:0000256" key="3">
    <source>
        <dbReference type="ARBA" id="ARBA00022448"/>
    </source>
</evidence>
<reference evidence="11 12" key="1">
    <citation type="submission" date="2017-07" db="EMBL/GenBank/DDBJ databases">
        <title>Whole genome sequence of Azospirillum brasilense 2A1, a potential biofertilizer strain.</title>
        <authorList>
            <person name="Fontana C.A."/>
            <person name="Toffoli L.M."/>
            <person name="Salazar S.M."/>
            <person name="Puglisi E."/>
            <person name="Pedraza R."/>
            <person name="Bassi D."/>
            <person name="Cocconcelli P.S."/>
        </authorList>
    </citation>
    <scope>NUCLEOTIDE SEQUENCE [LARGE SCALE GENOMIC DNA]</scope>
    <source>
        <strain evidence="11 12">2A1</strain>
    </source>
</reference>
<accession>A0A235HGW7</accession>
<name>A0A235HGW7_AZOBR</name>
<dbReference type="PANTHER" id="PTHR30151:SF38">
    <property type="entry name" value="ALIPHATIC SULFONATES TRANSPORT PERMEASE PROTEIN SSUC-RELATED"/>
    <property type="match status" value="1"/>
</dbReference>
<dbReference type="FunFam" id="1.10.3720.10:FF:000003">
    <property type="entry name" value="Aliphatic sulfonate ABC transporter permease"/>
    <property type="match status" value="1"/>
</dbReference>
<organism evidence="11 12">
    <name type="scientific">Azospirillum brasilense</name>
    <dbReference type="NCBI Taxonomy" id="192"/>
    <lineage>
        <taxon>Bacteria</taxon>
        <taxon>Pseudomonadati</taxon>
        <taxon>Pseudomonadota</taxon>
        <taxon>Alphaproteobacteria</taxon>
        <taxon>Rhodospirillales</taxon>
        <taxon>Azospirillaceae</taxon>
        <taxon>Azospirillum</taxon>
    </lineage>
</organism>
<evidence type="ECO:0000256" key="9">
    <source>
        <dbReference type="RuleBase" id="RU363032"/>
    </source>
</evidence>
<evidence type="ECO:0000259" key="10">
    <source>
        <dbReference type="PROSITE" id="PS50928"/>
    </source>
</evidence>
<keyword evidence="7 9" id="KW-0472">Membrane</keyword>
<feature type="transmembrane region" description="Helical" evidence="9">
    <location>
        <begin position="97"/>
        <end position="117"/>
    </location>
</feature>
<keyword evidence="4" id="KW-1003">Cell membrane</keyword>
<dbReference type="GO" id="GO:0042918">
    <property type="term" value="P:alkanesulfonate transmembrane transport"/>
    <property type="evidence" value="ECO:0007669"/>
    <property type="project" value="UniProtKB-ARBA"/>
</dbReference>
<dbReference type="Proteomes" id="UP000215367">
    <property type="component" value="Unassembled WGS sequence"/>
</dbReference>
<dbReference type="InterPro" id="IPR035906">
    <property type="entry name" value="MetI-like_sf"/>
</dbReference>
<dbReference type="SUPFAM" id="SSF161098">
    <property type="entry name" value="MetI-like"/>
    <property type="match status" value="1"/>
</dbReference>
<protein>
    <recommendedName>
        <fullName evidence="10">ABC transmembrane type-1 domain-containing protein</fullName>
    </recommendedName>
</protein>
<evidence type="ECO:0000256" key="2">
    <source>
        <dbReference type="ARBA" id="ARBA00009306"/>
    </source>
</evidence>
<dbReference type="GO" id="GO:0005886">
    <property type="term" value="C:plasma membrane"/>
    <property type="evidence" value="ECO:0007669"/>
    <property type="project" value="UniProtKB-SubCell"/>
</dbReference>
<feature type="transmembrane region" description="Helical" evidence="9">
    <location>
        <begin position="196"/>
        <end position="226"/>
    </location>
</feature>
<keyword evidence="3 9" id="KW-0813">Transport</keyword>
<dbReference type="PANTHER" id="PTHR30151">
    <property type="entry name" value="ALKANE SULFONATE ABC TRANSPORTER-RELATED, MEMBRANE SUBUNIT"/>
    <property type="match status" value="1"/>
</dbReference>
<evidence type="ECO:0000256" key="7">
    <source>
        <dbReference type="ARBA" id="ARBA00023136"/>
    </source>
</evidence>
<keyword evidence="5 9" id="KW-0812">Transmembrane</keyword>